<proteinExistence type="predicted"/>
<name>A0A512CIR8_9BACT</name>
<feature type="domain" description="Secretion system C-terminal sorting" evidence="1">
    <location>
        <begin position="635"/>
        <end position="707"/>
    </location>
</feature>
<dbReference type="SUPFAM" id="SSF69318">
    <property type="entry name" value="Integrin alpha N-terminal domain"/>
    <property type="match status" value="1"/>
</dbReference>
<dbReference type="AlphaFoldDB" id="A0A512CIR8"/>
<sequence>MLTKTIRLLILFTLFYNIAKAQYNFAFETNLEVLDENGEVLPMPFAGGINAAQLQQFDSNNNGEEELVIWDINSGNIKVFEKNGTAYRFLPGGSYLFPEDVNAFLLLVDFDGDGKKDLFTGSPFGIKAYKNITPQDSAIPVWEVAQSFLRLENGSNLTANILDIPLIEDLDQDGDLDVLTFNFASGDFLEYYQNTSMERNGSPDIDQFKASQNHWGNFEFCDCGDISFGFTCGGSPISNARLEAERLKTLHSGGHSLLYKDLNQDGIKDLLMGRDECNSLYFLANEGTDIAPVFTSISTSIPQFGQLPQFPIFHAAYVLEEDLIVSSHSSATSYNYKIDFAKALYRIPPGPNTSPELFLKPDMLEFGENSRPFFIGNKSNGELFIAANTKVGDDVQGRIFAYEITANKAVLTSSDYLNISELELTEPNYQRYTSKDNQSFHIIAGDIYEENVPYKKIYVAPVASPEERHEIILPSLVLRGLDQVHLFHDQANDYLLLARQTGELLLYSLDIDKGFEVDLLENDFLGFIDNPVARTLSVAVKSGASPLLMAINQQGILYAIEDFLQESERVQVAIHLYDQTFDPTRFGRNTSLTFVPELLGEGFDLILGSRAGGLEYLSQLDDGGSEPGSTTEILLFPNPTNGQEFKLITNRDAKLNLYSTSGKLIYKDIVLIKNQENLLNSYGLPPGLYLVEVINEANERHYRKLVVSP</sequence>
<evidence type="ECO:0000259" key="1">
    <source>
        <dbReference type="Pfam" id="PF18962"/>
    </source>
</evidence>
<comment type="caution">
    <text evidence="2">The sequence shown here is derived from an EMBL/GenBank/DDBJ whole genome shotgun (WGS) entry which is preliminary data.</text>
</comment>
<dbReference type="InterPro" id="IPR028994">
    <property type="entry name" value="Integrin_alpha_N"/>
</dbReference>
<accession>A0A512CIR8</accession>
<dbReference type="RefSeq" id="WP_020891836.1">
    <property type="nucleotide sequence ID" value="NZ_BJYV01000038.1"/>
</dbReference>
<dbReference type="Gene3D" id="2.130.10.130">
    <property type="entry name" value="Integrin alpha, N-terminal"/>
    <property type="match status" value="1"/>
</dbReference>
<evidence type="ECO:0000313" key="3">
    <source>
        <dbReference type="Proteomes" id="UP000321301"/>
    </source>
</evidence>
<dbReference type="EMBL" id="BJYV01000038">
    <property type="protein sequence ID" value="GEO24119.1"/>
    <property type="molecule type" value="Genomic_DNA"/>
</dbReference>
<dbReference type="NCBIfam" id="TIGR04183">
    <property type="entry name" value="Por_Secre_tail"/>
    <property type="match status" value="1"/>
</dbReference>
<keyword evidence="3" id="KW-1185">Reference proteome</keyword>
<organism evidence="2 3">
    <name type="scientific">Cyclobacterium qasimii</name>
    <dbReference type="NCBI Taxonomy" id="1350429"/>
    <lineage>
        <taxon>Bacteria</taxon>
        <taxon>Pseudomonadati</taxon>
        <taxon>Bacteroidota</taxon>
        <taxon>Cytophagia</taxon>
        <taxon>Cytophagales</taxon>
        <taxon>Cyclobacteriaceae</taxon>
        <taxon>Cyclobacterium</taxon>
    </lineage>
</organism>
<protein>
    <recommendedName>
        <fullName evidence="1">Secretion system C-terminal sorting domain-containing protein</fullName>
    </recommendedName>
</protein>
<dbReference type="Proteomes" id="UP000321301">
    <property type="component" value="Unassembled WGS sequence"/>
</dbReference>
<gene>
    <name evidence="2" type="ORF">CQA01_46530</name>
</gene>
<reference evidence="2 3" key="1">
    <citation type="submission" date="2019-07" db="EMBL/GenBank/DDBJ databases">
        <title>Whole genome shotgun sequence of Cyclobacterium qasimii NBRC 106168.</title>
        <authorList>
            <person name="Hosoyama A."/>
            <person name="Uohara A."/>
            <person name="Ohji S."/>
            <person name="Ichikawa N."/>
        </authorList>
    </citation>
    <scope>NUCLEOTIDE SEQUENCE [LARGE SCALE GENOMIC DNA]</scope>
    <source>
        <strain evidence="2 3">NBRC 106168</strain>
    </source>
</reference>
<evidence type="ECO:0000313" key="2">
    <source>
        <dbReference type="EMBL" id="GEO24119.1"/>
    </source>
</evidence>
<dbReference type="Pfam" id="PF18962">
    <property type="entry name" value="Por_Secre_tail"/>
    <property type="match status" value="1"/>
</dbReference>
<dbReference type="InterPro" id="IPR026444">
    <property type="entry name" value="Secre_tail"/>
</dbReference>